<dbReference type="InterPro" id="IPR004332">
    <property type="entry name" value="Transposase_MuDR"/>
</dbReference>
<reference evidence="4" key="3">
    <citation type="journal article" date="2017" name="Nature">
        <title>Genome sequence of the progenitor of the wheat D genome Aegilops tauschii.</title>
        <authorList>
            <person name="Luo M.C."/>
            <person name="Gu Y.Q."/>
            <person name="Puiu D."/>
            <person name="Wang H."/>
            <person name="Twardziok S.O."/>
            <person name="Deal K.R."/>
            <person name="Huo N."/>
            <person name="Zhu T."/>
            <person name="Wang L."/>
            <person name="Wang Y."/>
            <person name="McGuire P.E."/>
            <person name="Liu S."/>
            <person name="Long H."/>
            <person name="Ramasamy R.K."/>
            <person name="Rodriguez J.C."/>
            <person name="Van S.L."/>
            <person name="Yuan L."/>
            <person name="Wang Z."/>
            <person name="Xia Z."/>
            <person name="Xiao L."/>
            <person name="Anderson O.D."/>
            <person name="Ouyang S."/>
            <person name="Liang Y."/>
            <person name="Zimin A.V."/>
            <person name="Pertea G."/>
            <person name="Qi P."/>
            <person name="Bennetzen J.L."/>
            <person name="Dai X."/>
            <person name="Dawson M.W."/>
            <person name="Muller H.G."/>
            <person name="Kugler K."/>
            <person name="Rivarola-Duarte L."/>
            <person name="Spannagl M."/>
            <person name="Mayer K.F.X."/>
            <person name="Lu F.H."/>
            <person name="Bevan M.W."/>
            <person name="Leroy P."/>
            <person name="Li P."/>
            <person name="You F.M."/>
            <person name="Sun Q."/>
            <person name="Liu Z."/>
            <person name="Lyons E."/>
            <person name="Wicker T."/>
            <person name="Salzberg S.L."/>
            <person name="Devos K.M."/>
            <person name="Dvorak J."/>
        </authorList>
    </citation>
    <scope>NUCLEOTIDE SEQUENCE [LARGE SCALE GENOMIC DNA]</scope>
    <source>
        <strain evidence="4">cv. AL8/78</strain>
    </source>
</reference>
<reference evidence="5" key="1">
    <citation type="journal article" date="2014" name="Science">
        <title>Ancient hybridizations among the ancestral genomes of bread wheat.</title>
        <authorList>
            <consortium name="International Wheat Genome Sequencing Consortium,"/>
            <person name="Marcussen T."/>
            <person name="Sandve S.R."/>
            <person name="Heier L."/>
            <person name="Spannagl M."/>
            <person name="Pfeifer M."/>
            <person name="Jakobsen K.S."/>
            <person name="Wulff B.B."/>
            <person name="Steuernagel B."/>
            <person name="Mayer K.F."/>
            <person name="Olsen O.A."/>
        </authorList>
    </citation>
    <scope>NUCLEOTIDE SEQUENCE [LARGE SCALE GENOMIC DNA]</scope>
    <source>
        <strain evidence="5">cv. AL8/78</strain>
    </source>
</reference>
<feature type="region of interest" description="Disordered" evidence="1">
    <location>
        <begin position="281"/>
        <end position="329"/>
    </location>
</feature>
<accession>A0A453AB66</accession>
<evidence type="ECO:0000259" key="3">
    <source>
        <dbReference type="Pfam" id="PF10551"/>
    </source>
</evidence>
<feature type="domain" description="MULE transposase" evidence="3">
    <location>
        <begin position="526"/>
        <end position="623"/>
    </location>
</feature>
<dbReference type="EnsemblPlants" id="AET2Gv20057200.6">
    <property type="protein sequence ID" value="AET2Gv20057200.6"/>
    <property type="gene ID" value="AET2Gv20057200"/>
</dbReference>
<dbReference type="Gramene" id="AET2Gv20057200.6">
    <property type="protein sequence ID" value="AET2Gv20057200.6"/>
    <property type="gene ID" value="AET2Gv20057200"/>
</dbReference>
<feature type="compositionally biased region" description="Acidic residues" evidence="1">
    <location>
        <begin position="292"/>
        <end position="308"/>
    </location>
</feature>
<feature type="domain" description="Transposase MuDR plant" evidence="2">
    <location>
        <begin position="325"/>
        <end position="390"/>
    </location>
</feature>
<dbReference type="Proteomes" id="UP000015105">
    <property type="component" value="Chromosome 2D"/>
</dbReference>
<feature type="compositionally biased region" description="Basic and acidic residues" evidence="1">
    <location>
        <begin position="51"/>
        <end position="60"/>
    </location>
</feature>
<proteinExistence type="predicted"/>
<dbReference type="PANTHER" id="PTHR31973:SF187">
    <property type="entry name" value="MUTATOR TRANSPOSASE MUDRA PROTEIN"/>
    <property type="match status" value="1"/>
</dbReference>
<evidence type="ECO:0000313" key="5">
    <source>
        <dbReference type="Proteomes" id="UP000015105"/>
    </source>
</evidence>
<dbReference type="InterPro" id="IPR018289">
    <property type="entry name" value="MULE_transposase_dom"/>
</dbReference>
<evidence type="ECO:0000259" key="2">
    <source>
        <dbReference type="Pfam" id="PF03108"/>
    </source>
</evidence>
<feature type="compositionally biased region" description="Basic and acidic residues" evidence="1">
    <location>
        <begin position="281"/>
        <end position="291"/>
    </location>
</feature>
<reference evidence="4" key="4">
    <citation type="submission" date="2019-03" db="UniProtKB">
        <authorList>
            <consortium name="EnsemblPlants"/>
        </authorList>
    </citation>
    <scope>IDENTIFICATION</scope>
</reference>
<dbReference type="STRING" id="200361.A0A453AB66"/>
<dbReference type="PANTHER" id="PTHR31973">
    <property type="entry name" value="POLYPROTEIN, PUTATIVE-RELATED"/>
    <property type="match status" value="1"/>
</dbReference>
<feature type="compositionally biased region" description="Basic and acidic residues" evidence="1">
    <location>
        <begin position="309"/>
        <end position="329"/>
    </location>
</feature>
<dbReference type="AlphaFoldDB" id="A0A453AB66"/>
<name>A0A453AB66_AEGTS</name>
<evidence type="ECO:0008006" key="6">
    <source>
        <dbReference type="Google" id="ProtNLM"/>
    </source>
</evidence>
<feature type="compositionally biased region" description="Gly residues" evidence="1">
    <location>
        <begin position="72"/>
        <end position="98"/>
    </location>
</feature>
<sequence>LLDSPFPRSLTLKKSRMEEGVADAATGGGMDGAVEGVADAAPVSASVGHGGEAKGVHGGEAEGVPGAPLEGVHGGKAEGGPGAAPEGGHGGEAEGGPGATASDASAPAWLQGMDPNSTYLLKIKLLGNPKKARKDIKCFCYDKVIDSDLTNYKDLVESIVEQYSPRYLEVAHVQYYDPSLKIYPEVTSDQELVSMFEKLSKTKVVHLFVAYCDPSEPYEPITEWHIDVHIQPSNTEQDDDDYLRNPIPENEHVGVDEENIYLDDDDYDKLDPLIMVRCSDKERDEDYVPDHESEDESDEEVEEDEEVHEAEHAPHLEYDKLDPPMTEGRKYPNMAEFKLALSQHAIKHEFEFNTEKSAPHRFRAYCSRRDEDKCPWRIYASTMEDGCTVMVRKNSCGHDCSSTKRKKKIKNATKRWICEHVKDWLIEDATLGPKALRKKLKEHHGINIKYKRVNMGKLLALKELYGDCDTSFDNLYSFKAQIERCCPGSIVIIEHHTIKYKIRFKRFFVALKPCIDGFLSGCRPYLAVDSTFLTGRFKGQLASATAVDGHSWMYLVCMGVFDSETNENWIWFMQLVRQAMGQAIGSPRGLTICTDAGQPVMTGVKEVFPEAEHRECMFHLVSNFKKKFHGKVFDDHLWAAAYSWNPYLFVKNWVAMDIAKPTATAYLRKWHTRLWSRS</sequence>
<dbReference type="Pfam" id="PF10551">
    <property type="entry name" value="MULE"/>
    <property type="match status" value="1"/>
</dbReference>
<protein>
    <recommendedName>
        <fullName evidence="6">Transposase MuDR plant domain-containing protein</fullName>
    </recommendedName>
</protein>
<keyword evidence="5" id="KW-1185">Reference proteome</keyword>
<feature type="region of interest" description="Disordered" evidence="1">
    <location>
        <begin position="44"/>
        <end position="108"/>
    </location>
</feature>
<organism evidence="4 5">
    <name type="scientific">Aegilops tauschii subsp. strangulata</name>
    <name type="common">Goatgrass</name>
    <dbReference type="NCBI Taxonomy" id="200361"/>
    <lineage>
        <taxon>Eukaryota</taxon>
        <taxon>Viridiplantae</taxon>
        <taxon>Streptophyta</taxon>
        <taxon>Embryophyta</taxon>
        <taxon>Tracheophyta</taxon>
        <taxon>Spermatophyta</taxon>
        <taxon>Magnoliopsida</taxon>
        <taxon>Liliopsida</taxon>
        <taxon>Poales</taxon>
        <taxon>Poaceae</taxon>
        <taxon>BOP clade</taxon>
        <taxon>Pooideae</taxon>
        <taxon>Triticodae</taxon>
        <taxon>Triticeae</taxon>
        <taxon>Triticinae</taxon>
        <taxon>Aegilops</taxon>
    </lineage>
</organism>
<reference evidence="5" key="2">
    <citation type="journal article" date="2017" name="Nat. Plants">
        <title>The Aegilops tauschii genome reveals multiple impacts of transposons.</title>
        <authorList>
            <person name="Zhao G."/>
            <person name="Zou C."/>
            <person name="Li K."/>
            <person name="Wang K."/>
            <person name="Li T."/>
            <person name="Gao L."/>
            <person name="Zhang X."/>
            <person name="Wang H."/>
            <person name="Yang Z."/>
            <person name="Liu X."/>
            <person name="Jiang W."/>
            <person name="Mao L."/>
            <person name="Kong X."/>
            <person name="Jiao Y."/>
            <person name="Jia J."/>
        </authorList>
    </citation>
    <scope>NUCLEOTIDE SEQUENCE [LARGE SCALE GENOMIC DNA]</scope>
    <source>
        <strain evidence="5">cv. AL8/78</strain>
    </source>
</reference>
<evidence type="ECO:0000256" key="1">
    <source>
        <dbReference type="SAM" id="MobiDB-lite"/>
    </source>
</evidence>
<dbReference type="Pfam" id="PF03108">
    <property type="entry name" value="DBD_Tnp_Mut"/>
    <property type="match status" value="1"/>
</dbReference>
<reference evidence="4" key="5">
    <citation type="journal article" date="2021" name="G3 (Bethesda)">
        <title>Aegilops tauschii genome assembly Aet v5.0 features greater sequence contiguity and improved annotation.</title>
        <authorList>
            <person name="Wang L."/>
            <person name="Zhu T."/>
            <person name="Rodriguez J.C."/>
            <person name="Deal K.R."/>
            <person name="Dubcovsky J."/>
            <person name="McGuire P.E."/>
            <person name="Lux T."/>
            <person name="Spannagl M."/>
            <person name="Mayer K.F.X."/>
            <person name="Baldrich P."/>
            <person name="Meyers B.C."/>
            <person name="Huo N."/>
            <person name="Gu Y.Q."/>
            <person name="Zhou H."/>
            <person name="Devos K.M."/>
            <person name="Bennetzen J.L."/>
            <person name="Unver T."/>
            <person name="Budak H."/>
            <person name="Gulick P.J."/>
            <person name="Galiba G."/>
            <person name="Kalapos B."/>
            <person name="Nelson D.R."/>
            <person name="Li P."/>
            <person name="You F.M."/>
            <person name="Luo M.C."/>
            <person name="Dvorak J."/>
        </authorList>
    </citation>
    <scope>NUCLEOTIDE SEQUENCE [LARGE SCALE GENOMIC DNA]</scope>
    <source>
        <strain evidence="4">cv. AL8/78</strain>
    </source>
</reference>
<evidence type="ECO:0000313" key="4">
    <source>
        <dbReference type="EnsemblPlants" id="AET2Gv20057200.6"/>
    </source>
</evidence>
<feature type="region of interest" description="Disordered" evidence="1">
    <location>
        <begin position="1"/>
        <end position="28"/>
    </location>
</feature>